<dbReference type="InterPro" id="IPR021133">
    <property type="entry name" value="HEAT_type_2"/>
</dbReference>
<comment type="subcellular location">
    <subcellularLocation>
        <location evidence="2">Nucleus</location>
        <location evidence="2">Nucleolus</location>
    </subcellularLocation>
</comment>
<comment type="caution">
    <text evidence="3">The sequence shown here is derived from an EMBL/GenBank/DDBJ whole genome shotgun (WGS) entry which is preliminary data.</text>
</comment>
<gene>
    <name evidence="3" type="ORF">HHI36_006201</name>
</gene>
<proteinExistence type="inferred from homology"/>
<keyword evidence="2" id="KW-0687">Ribonucleoprotein</keyword>
<keyword evidence="2" id="KW-0539">Nucleus</keyword>
<dbReference type="Proteomes" id="UP001516400">
    <property type="component" value="Unassembled WGS sequence"/>
</dbReference>
<dbReference type="GO" id="GO:1990904">
    <property type="term" value="C:ribonucleoprotein complex"/>
    <property type="evidence" value="ECO:0007669"/>
    <property type="project" value="UniProtKB-KW"/>
</dbReference>
<protein>
    <recommendedName>
        <fullName evidence="2">HEAT repeat-containing protein 1</fullName>
    </recommendedName>
</protein>
<dbReference type="InterPro" id="IPR040191">
    <property type="entry name" value="UTP10"/>
</dbReference>
<dbReference type="PANTHER" id="PTHR13457:SF1">
    <property type="entry name" value="HEAT REPEAT-CONTAINING PROTEIN 1"/>
    <property type="match status" value="1"/>
</dbReference>
<organism evidence="3 4">
    <name type="scientific">Cryptolaemus montrouzieri</name>
    <dbReference type="NCBI Taxonomy" id="559131"/>
    <lineage>
        <taxon>Eukaryota</taxon>
        <taxon>Metazoa</taxon>
        <taxon>Ecdysozoa</taxon>
        <taxon>Arthropoda</taxon>
        <taxon>Hexapoda</taxon>
        <taxon>Insecta</taxon>
        <taxon>Pterygota</taxon>
        <taxon>Neoptera</taxon>
        <taxon>Endopterygota</taxon>
        <taxon>Coleoptera</taxon>
        <taxon>Polyphaga</taxon>
        <taxon>Cucujiformia</taxon>
        <taxon>Coccinelloidea</taxon>
        <taxon>Coccinellidae</taxon>
        <taxon>Scymninae</taxon>
        <taxon>Scymnini</taxon>
        <taxon>Cryptolaemus</taxon>
    </lineage>
</organism>
<comment type="similarity">
    <text evidence="2">Belongs to the HEATR1/UTP10 family.</text>
</comment>
<evidence type="ECO:0000256" key="1">
    <source>
        <dbReference type="PROSITE-ProRule" id="PRU00103"/>
    </source>
</evidence>
<keyword evidence="4" id="KW-1185">Reference proteome</keyword>
<dbReference type="InterPro" id="IPR011989">
    <property type="entry name" value="ARM-like"/>
</dbReference>
<dbReference type="PROSITE" id="PS50077">
    <property type="entry name" value="HEAT_REPEAT"/>
    <property type="match status" value="1"/>
</dbReference>
<dbReference type="GO" id="GO:0005730">
    <property type="term" value="C:nucleolus"/>
    <property type="evidence" value="ECO:0007669"/>
    <property type="project" value="UniProtKB-SubCell"/>
</dbReference>
<dbReference type="AlphaFoldDB" id="A0ABD2NWW4"/>
<dbReference type="EMBL" id="JABFTP020000144">
    <property type="protein sequence ID" value="KAL3283043.1"/>
    <property type="molecule type" value="Genomic_DNA"/>
</dbReference>
<sequence length="137" mass="16043">MKFITKERFETLMQPMVDHLENNFDEVDSFDISKEKLLIPCIVHFAVATADDALWKQMNYQVLLKMRNTNPTIRLISLKCLTELVKQLGEDFLPLLPETIPFLSELLEDEEESVEKSCKKSIQEMEKVLGENLQKYF</sequence>
<dbReference type="SUPFAM" id="SSF48371">
    <property type="entry name" value="ARM repeat"/>
    <property type="match status" value="1"/>
</dbReference>
<evidence type="ECO:0000313" key="3">
    <source>
        <dbReference type="EMBL" id="KAL3283043.1"/>
    </source>
</evidence>
<evidence type="ECO:0000313" key="4">
    <source>
        <dbReference type="Proteomes" id="UP001516400"/>
    </source>
</evidence>
<dbReference type="Gene3D" id="1.25.10.10">
    <property type="entry name" value="Leucine-rich Repeat Variant"/>
    <property type="match status" value="1"/>
</dbReference>
<keyword evidence="2" id="KW-0698">rRNA processing</keyword>
<feature type="repeat" description="HEAT" evidence="1">
    <location>
        <begin position="99"/>
        <end position="135"/>
    </location>
</feature>
<keyword evidence="2" id="KW-0690">Ribosome biogenesis</keyword>
<comment type="function">
    <text evidence="2">Involved in nucleolar processing of pre-18S ribosomal RNA.</text>
</comment>
<dbReference type="PANTHER" id="PTHR13457">
    <property type="entry name" value="BAP28"/>
    <property type="match status" value="1"/>
</dbReference>
<accession>A0ABD2NWW4</accession>
<reference evidence="3 4" key="1">
    <citation type="journal article" date="2021" name="BMC Biol.">
        <title>Horizontally acquired antibacterial genes associated with adaptive radiation of ladybird beetles.</title>
        <authorList>
            <person name="Li H.S."/>
            <person name="Tang X.F."/>
            <person name="Huang Y.H."/>
            <person name="Xu Z.Y."/>
            <person name="Chen M.L."/>
            <person name="Du X.Y."/>
            <person name="Qiu B.Y."/>
            <person name="Chen P.T."/>
            <person name="Zhang W."/>
            <person name="Slipinski A."/>
            <person name="Escalona H.E."/>
            <person name="Waterhouse R.M."/>
            <person name="Zwick A."/>
            <person name="Pang H."/>
        </authorList>
    </citation>
    <scope>NUCLEOTIDE SEQUENCE [LARGE SCALE GENOMIC DNA]</scope>
    <source>
        <strain evidence="3">SYSU2018</strain>
    </source>
</reference>
<dbReference type="InterPro" id="IPR016024">
    <property type="entry name" value="ARM-type_fold"/>
</dbReference>
<evidence type="ECO:0000256" key="2">
    <source>
        <dbReference type="RuleBase" id="RU367065"/>
    </source>
</evidence>
<dbReference type="GO" id="GO:0006364">
    <property type="term" value="P:rRNA processing"/>
    <property type="evidence" value="ECO:0007669"/>
    <property type="project" value="UniProtKB-UniRule"/>
</dbReference>
<name>A0ABD2NWW4_9CUCU</name>